<sequence>MLQGDMVNPVLMRIVFSSSNVSKVRKLEIEDLETSDKEMRLDGDRLSISGFECLVECAFKARIHHLTSLQQIHISYCSSVVSLGSNCLPKSLQMLKIDRCRQIELLQQQQKYDLVDLQIEYSCDSLTSLSLDAFPNLENLRIIGCSNLESVSMSEPPHAALQHLSIDRCSKLEALPRDMNTLLPNLESLDIRGSPNICRSPEADLPPNLKHLGVGNCEEQVRGLSWMGNLDNLTYLMIVGDGRESRIKSYPEVGSLPHLPSLITLELWFFNNLETLECNELLRLTSLQHLHIVRCDKLKNMEGEKLPPSLLLLQLDDCHSLGEDCKSKHQQIWSKISHIPTIKVDDRQIY</sequence>
<name>A0A445EI46_ARAHY</name>
<evidence type="ECO:0000313" key="2">
    <source>
        <dbReference type="EMBL" id="RYR75098.1"/>
    </source>
</evidence>
<dbReference type="Proteomes" id="UP000289738">
    <property type="component" value="Chromosome A02"/>
</dbReference>
<evidence type="ECO:0000256" key="1">
    <source>
        <dbReference type="ARBA" id="ARBA00022821"/>
    </source>
</evidence>
<keyword evidence="3" id="KW-1185">Reference proteome</keyword>
<dbReference type="EMBL" id="SDMP01000002">
    <property type="protein sequence ID" value="RYR75098.1"/>
    <property type="molecule type" value="Genomic_DNA"/>
</dbReference>
<comment type="caution">
    <text evidence="2">The sequence shown here is derived from an EMBL/GenBank/DDBJ whole genome shotgun (WGS) entry which is preliminary data.</text>
</comment>
<evidence type="ECO:0000313" key="3">
    <source>
        <dbReference type="Proteomes" id="UP000289738"/>
    </source>
</evidence>
<dbReference type="Gene3D" id="3.80.10.10">
    <property type="entry name" value="Ribonuclease Inhibitor"/>
    <property type="match status" value="1"/>
</dbReference>
<keyword evidence="1" id="KW-0611">Plant defense</keyword>
<dbReference type="InterPro" id="IPR032675">
    <property type="entry name" value="LRR_dom_sf"/>
</dbReference>
<dbReference type="AlphaFoldDB" id="A0A445EI46"/>
<dbReference type="GO" id="GO:0006952">
    <property type="term" value="P:defense response"/>
    <property type="evidence" value="ECO:0007669"/>
    <property type="project" value="UniProtKB-KW"/>
</dbReference>
<reference evidence="2 3" key="1">
    <citation type="submission" date="2019-01" db="EMBL/GenBank/DDBJ databases">
        <title>Sequencing of cultivated peanut Arachis hypogaea provides insights into genome evolution and oil improvement.</title>
        <authorList>
            <person name="Chen X."/>
        </authorList>
    </citation>
    <scope>NUCLEOTIDE SEQUENCE [LARGE SCALE GENOMIC DNA]</scope>
    <source>
        <strain evidence="3">cv. Fuhuasheng</strain>
        <tissue evidence="2">Leaves</tissue>
    </source>
</reference>
<organism evidence="2 3">
    <name type="scientific">Arachis hypogaea</name>
    <name type="common">Peanut</name>
    <dbReference type="NCBI Taxonomy" id="3818"/>
    <lineage>
        <taxon>Eukaryota</taxon>
        <taxon>Viridiplantae</taxon>
        <taxon>Streptophyta</taxon>
        <taxon>Embryophyta</taxon>
        <taxon>Tracheophyta</taxon>
        <taxon>Spermatophyta</taxon>
        <taxon>Magnoliopsida</taxon>
        <taxon>eudicotyledons</taxon>
        <taxon>Gunneridae</taxon>
        <taxon>Pentapetalae</taxon>
        <taxon>rosids</taxon>
        <taxon>fabids</taxon>
        <taxon>Fabales</taxon>
        <taxon>Fabaceae</taxon>
        <taxon>Papilionoideae</taxon>
        <taxon>50 kb inversion clade</taxon>
        <taxon>dalbergioids sensu lato</taxon>
        <taxon>Dalbergieae</taxon>
        <taxon>Pterocarpus clade</taxon>
        <taxon>Arachis</taxon>
    </lineage>
</organism>
<accession>A0A445EI46</accession>
<dbReference type="PANTHER" id="PTHR36766">
    <property type="entry name" value="PLANT BROAD-SPECTRUM MILDEW RESISTANCE PROTEIN RPW8"/>
    <property type="match status" value="1"/>
</dbReference>
<dbReference type="PANTHER" id="PTHR36766:SF64">
    <property type="entry name" value="OS12G0206100 PROTEIN"/>
    <property type="match status" value="1"/>
</dbReference>
<dbReference type="SUPFAM" id="SSF52058">
    <property type="entry name" value="L domain-like"/>
    <property type="match status" value="1"/>
</dbReference>
<evidence type="ECO:0008006" key="4">
    <source>
        <dbReference type="Google" id="ProtNLM"/>
    </source>
</evidence>
<protein>
    <recommendedName>
        <fullName evidence="4">Disease resistance protein</fullName>
    </recommendedName>
</protein>
<proteinExistence type="predicted"/>
<gene>
    <name evidence="2" type="ORF">Ahy_A02g009780</name>
</gene>